<reference evidence="6 7" key="1">
    <citation type="submission" date="2018-03" db="EMBL/GenBank/DDBJ databases">
        <authorList>
            <person name="Fogelqvist J."/>
        </authorList>
    </citation>
    <scope>NUCLEOTIDE SEQUENCE [LARGE SCALE GENOMIC DNA]</scope>
</reference>
<accession>A0A3P3Y1H0</accession>
<keyword evidence="6" id="KW-0496">Mitochondrion</keyword>
<protein>
    <recommendedName>
        <fullName evidence="2">peptidylprolyl isomerase</fullName>
        <ecNumber evidence="2">5.2.1.8</ecNumber>
    </recommendedName>
</protein>
<dbReference type="PROSITE" id="PS50072">
    <property type="entry name" value="CSA_PPIASE_2"/>
    <property type="match status" value="1"/>
</dbReference>
<geneLocation type="mitochondrion" evidence="6"/>
<dbReference type="EMBL" id="OVEO01000002">
    <property type="protein sequence ID" value="SPQ93999.1"/>
    <property type="molecule type" value="Genomic_DNA"/>
</dbReference>
<evidence type="ECO:0000313" key="7">
    <source>
        <dbReference type="Proteomes" id="UP000290189"/>
    </source>
</evidence>
<evidence type="ECO:0000256" key="3">
    <source>
        <dbReference type="ARBA" id="ARBA00023110"/>
    </source>
</evidence>
<dbReference type="PANTHER" id="PTHR11071:SF561">
    <property type="entry name" value="PEPTIDYL-PROLYL CIS-TRANS ISOMERASE D-RELATED"/>
    <property type="match status" value="1"/>
</dbReference>
<name>A0A3P3Y1H0_PLABS</name>
<dbReference type="Proteomes" id="UP000290189">
    <property type="component" value="Unassembled WGS sequence"/>
</dbReference>
<dbReference type="EC" id="5.2.1.8" evidence="2"/>
<organism evidence="6 7">
    <name type="scientific">Plasmodiophora brassicae</name>
    <name type="common">Clubroot disease agent</name>
    <dbReference type="NCBI Taxonomy" id="37360"/>
    <lineage>
        <taxon>Eukaryota</taxon>
        <taxon>Sar</taxon>
        <taxon>Rhizaria</taxon>
        <taxon>Endomyxa</taxon>
        <taxon>Phytomyxea</taxon>
        <taxon>Plasmodiophorida</taxon>
        <taxon>Plasmodiophoridae</taxon>
        <taxon>Plasmodiophora</taxon>
    </lineage>
</organism>
<keyword evidence="4" id="KW-0413">Isomerase</keyword>
<dbReference type="PANTHER" id="PTHR11071">
    <property type="entry name" value="PEPTIDYL-PROLYL CIS-TRANS ISOMERASE"/>
    <property type="match status" value="1"/>
</dbReference>
<gene>
    <name evidence="6" type="ORF">PLBR_LOCUS1214</name>
</gene>
<evidence type="ECO:0000259" key="5">
    <source>
        <dbReference type="PROSITE" id="PS50072"/>
    </source>
</evidence>
<dbReference type="Pfam" id="PF00160">
    <property type="entry name" value="Pro_isomerase"/>
    <property type="match status" value="1"/>
</dbReference>
<dbReference type="GO" id="GO:0003755">
    <property type="term" value="F:peptidyl-prolyl cis-trans isomerase activity"/>
    <property type="evidence" value="ECO:0007669"/>
    <property type="project" value="UniProtKB-KW"/>
</dbReference>
<dbReference type="SUPFAM" id="SSF50891">
    <property type="entry name" value="Cyclophilin-like"/>
    <property type="match status" value="1"/>
</dbReference>
<proteinExistence type="predicted"/>
<dbReference type="PRINTS" id="PR00153">
    <property type="entry name" value="CSAPPISMRASE"/>
</dbReference>
<sequence>MHPGAVSRRKTVKLWCDMFRSTSKRRTMSTGTLVVSGRMLSPVYQEAKAIAQKIRDVASDQQKVQIVDVLDIDWDIELHQVTLRYGAHIVGHCPDVFICHSSLGWVGGTTADLLQWAAPRFDLGPTEGTPDFEALAKESLSLYCKKNSKENQFVYMTFEAEGSNIGTVVFELFHSIMPRACDNFRMLCTGELGASANGVPLHYARCPIHRIVKGAWIQGGDIATGNGDGGESAFGSFFEDECFAIKHDRPGILSMANEGRPHSNGSQFFITLRDLEYLDCKKVAFGRVISGLDIVRRIGKSSTLNERPTQPIIVSDCGVYVPDH</sequence>
<feature type="domain" description="PPIase cyclophilin-type" evidence="5">
    <location>
        <begin position="155"/>
        <end position="319"/>
    </location>
</feature>
<dbReference type="AlphaFoldDB" id="A0A3P3Y1H0"/>
<dbReference type="InterPro" id="IPR002130">
    <property type="entry name" value="Cyclophilin-type_PPIase_dom"/>
</dbReference>
<evidence type="ECO:0000256" key="2">
    <source>
        <dbReference type="ARBA" id="ARBA00013194"/>
    </source>
</evidence>
<evidence type="ECO:0000313" key="6">
    <source>
        <dbReference type="EMBL" id="SPQ93999.1"/>
    </source>
</evidence>
<dbReference type="GO" id="GO:0005737">
    <property type="term" value="C:cytoplasm"/>
    <property type="evidence" value="ECO:0007669"/>
    <property type="project" value="TreeGrafter"/>
</dbReference>
<comment type="catalytic activity">
    <reaction evidence="1">
        <text>[protein]-peptidylproline (omega=180) = [protein]-peptidylproline (omega=0)</text>
        <dbReference type="Rhea" id="RHEA:16237"/>
        <dbReference type="Rhea" id="RHEA-COMP:10747"/>
        <dbReference type="Rhea" id="RHEA-COMP:10748"/>
        <dbReference type="ChEBI" id="CHEBI:83833"/>
        <dbReference type="ChEBI" id="CHEBI:83834"/>
        <dbReference type="EC" id="5.2.1.8"/>
    </reaction>
</comment>
<dbReference type="FunFam" id="2.40.100.10:FF:000025">
    <property type="entry name" value="Peptidyl-prolyl cis-trans isomerase CYP19-2"/>
    <property type="match status" value="1"/>
</dbReference>
<keyword evidence="3" id="KW-0697">Rotamase</keyword>
<evidence type="ECO:0000256" key="1">
    <source>
        <dbReference type="ARBA" id="ARBA00000971"/>
    </source>
</evidence>
<dbReference type="InterPro" id="IPR029000">
    <property type="entry name" value="Cyclophilin-like_dom_sf"/>
</dbReference>
<dbReference type="Gene3D" id="2.40.100.10">
    <property type="entry name" value="Cyclophilin-like"/>
    <property type="match status" value="1"/>
</dbReference>
<evidence type="ECO:0000256" key="4">
    <source>
        <dbReference type="ARBA" id="ARBA00023235"/>
    </source>
</evidence>